<proteinExistence type="predicted"/>
<evidence type="ECO:0000256" key="1">
    <source>
        <dbReference type="SAM" id="Phobius"/>
    </source>
</evidence>
<keyword evidence="1" id="KW-1133">Transmembrane helix</keyword>
<accession>A0A0A9GNV3</accession>
<dbReference type="AlphaFoldDB" id="A0A0A9GNV3"/>
<keyword evidence="1" id="KW-0472">Membrane</keyword>
<evidence type="ECO:0000313" key="2">
    <source>
        <dbReference type="EMBL" id="JAE24221.1"/>
    </source>
</evidence>
<organism evidence="2">
    <name type="scientific">Arundo donax</name>
    <name type="common">Giant reed</name>
    <name type="synonym">Donax arundinaceus</name>
    <dbReference type="NCBI Taxonomy" id="35708"/>
    <lineage>
        <taxon>Eukaryota</taxon>
        <taxon>Viridiplantae</taxon>
        <taxon>Streptophyta</taxon>
        <taxon>Embryophyta</taxon>
        <taxon>Tracheophyta</taxon>
        <taxon>Spermatophyta</taxon>
        <taxon>Magnoliopsida</taxon>
        <taxon>Liliopsida</taxon>
        <taxon>Poales</taxon>
        <taxon>Poaceae</taxon>
        <taxon>PACMAD clade</taxon>
        <taxon>Arundinoideae</taxon>
        <taxon>Arundineae</taxon>
        <taxon>Arundo</taxon>
    </lineage>
</organism>
<reference evidence="2" key="2">
    <citation type="journal article" date="2015" name="Data Brief">
        <title>Shoot transcriptome of the giant reed, Arundo donax.</title>
        <authorList>
            <person name="Barrero R.A."/>
            <person name="Guerrero F.D."/>
            <person name="Moolhuijzen P."/>
            <person name="Goolsby J.A."/>
            <person name="Tidwell J."/>
            <person name="Bellgard S.E."/>
            <person name="Bellgard M.I."/>
        </authorList>
    </citation>
    <scope>NUCLEOTIDE SEQUENCE</scope>
    <source>
        <tissue evidence="2">Shoot tissue taken approximately 20 cm above the soil surface</tissue>
    </source>
</reference>
<name>A0A0A9GNV3_ARUDO</name>
<dbReference type="EMBL" id="GBRH01173675">
    <property type="protein sequence ID" value="JAE24221.1"/>
    <property type="molecule type" value="Transcribed_RNA"/>
</dbReference>
<sequence length="51" mass="6163">MLIDFIVEYTWNQMSLVRMICILFTFKIVHWCIANLVIQNPGLCYCMWISF</sequence>
<feature type="transmembrane region" description="Helical" evidence="1">
    <location>
        <begin position="16"/>
        <end position="38"/>
    </location>
</feature>
<keyword evidence="1" id="KW-0812">Transmembrane</keyword>
<reference evidence="2" key="1">
    <citation type="submission" date="2014-09" db="EMBL/GenBank/DDBJ databases">
        <authorList>
            <person name="Magalhaes I.L.F."/>
            <person name="Oliveira U."/>
            <person name="Santos F.R."/>
            <person name="Vidigal T.H.D.A."/>
            <person name="Brescovit A.D."/>
            <person name="Santos A.J."/>
        </authorList>
    </citation>
    <scope>NUCLEOTIDE SEQUENCE</scope>
    <source>
        <tissue evidence="2">Shoot tissue taken approximately 20 cm above the soil surface</tissue>
    </source>
</reference>
<protein>
    <submittedName>
        <fullName evidence="2">Uncharacterized protein</fullName>
    </submittedName>
</protein>